<organism evidence="1 2">
    <name type="scientific">Plectus sambesii</name>
    <dbReference type="NCBI Taxonomy" id="2011161"/>
    <lineage>
        <taxon>Eukaryota</taxon>
        <taxon>Metazoa</taxon>
        <taxon>Ecdysozoa</taxon>
        <taxon>Nematoda</taxon>
        <taxon>Chromadorea</taxon>
        <taxon>Plectida</taxon>
        <taxon>Plectina</taxon>
        <taxon>Plectoidea</taxon>
        <taxon>Plectidae</taxon>
        <taxon>Plectus</taxon>
    </lineage>
</organism>
<proteinExistence type="predicted"/>
<reference evidence="2" key="1">
    <citation type="submission" date="2022-11" db="UniProtKB">
        <authorList>
            <consortium name="WormBaseParasite"/>
        </authorList>
    </citation>
    <scope>IDENTIFICATION</scope>
</reference>
<sequence length="89" mass="10375">MHFSAWSANRRKGIGQHFAASNKEKKNERLSLRLPTFCQWPVRTTRQNHLPKLTADHSLPNQLGLRTERAGTRDLYAIVADLRIWIRLI</sequence>
<evidence type="ECO:0000313" key="2">
    <source>
        <dbReference type="WBParaSite" id="PSAMB.scaffold3556size17819.g21871.t1"/>
    </source>
</evidence>
<dbReference type="WBParaSite" id="PSAMB.scaffold3556size17819.g21871.t1">
    <property type="protein sequence ID" value="PSAMB.scaffold3556size17819.g21871.t1"/>
    <property type="gene ID" value="PSAMB.scaffold3556size17819.g21871"/>
</dbReference>
<evidence type="ECO:0000313" key="1">
    <source>
        <dbReference type="Proteomes" id="UP000887566"/>
    </source>
</evidence>
<protein>
    <submittedName>
        <fullName evidence="2">Uncharacterized protein</fullName>
    </submittedName>
</protein>
<dbReference type="Proteomes" id="UP000887566">
    <property type="component" value="Unplaced"/>
</dbReference>
<accession>A0A914WBM8</accession>
<keyword evidence="1" id="KW-1185">Reference proteome</keyword>
<dbReference type="AlphaFoldDB" id="A0A914WBM8"/>
<name>A0A914WBM8_9BILA</name>